<dbReference type="EMBL" id="JARXRO010000020">
    <property type="protein sequence ID" value="MDH5835572.1"/>
    <property type="molecule type" value="Genomic_DNA"/>
</dbReference>
<dbReference type="EC" id="2.4.-.-" evidence="1"/>
<keyword evidence="2" id="KW-1185">Reference proteome</keyword>
<reference evidence="1 2" key="1">
    <citation type="submission" date="2023-04" db="EMBL/GenBank/DDBJ databases">
        <title>Luteimonas sp. M1R5S59.</title>
        <authorList>
            <person name="Sun J.-Q."/>
        </authorList>
    </citation>
    <scope>NUCLEOTIDE SEQUENCE [LARGE SCALE GENOMIC DNA]</scope>
    <source>
        <strain evidence="1 2">M1R5S59</strain>
    </source>
</reference>
<dbReference type="RefSeq" id="WP_280580372.1">
    <property type="nucleotide sequence ID" value="NZ_JARXRO010000020.1"/>
</dbReference>
<name>A0ABT6JYL8_9GAMM</name>
<dbReference type="GO" id="GO:0016757">
    <property type="term" value="F:glycosyltransferase activity"/>
    <property type="evidence" value="ECO:0007669"/>
    <property type="project" value="UniProtKB-KW"/>
</dbReference>
<comment type="caution">
    <text evidence="1">The sequence shown here is derived from an EMBL/GenBank/DDBJ whole genome shotgun (WGS) entry which is preliminary data.</text>
</comment>
<evidence type="ECO:0000313" key="2">
    <source>
        <dbReference type="Proteomes" id="UP001156873"/>
    </source>
</evidence>
<organism evidence="1 2">
    <name type="scientific">Luteimonas kalidii</name>
    <dbReference type="NCBI Taxonomy" id="3042025"/>
    <lineage>
        <taxon>Bacteria</taxon>
        <taxon>Pseudomonadati</taxon>
        <taxon>Pseudomonadota</taxon>
        <taxon>Gammaproteobacteria</taxon>
        <taxon>Lysobacterales</taxon>
        <taxon>Lysobacteraceae</taxon>
        <taxon>Luteimonas</taxon>
    </lineage>
</organism>
<keyword evidence="1" id="KW-0808">Transferase</keyword>
<proteinExistence type="predicted"/>
<sequence length="341" mass="38300">MSRPGVDADRIVVLFSTERPGPTTNPYLSQLYGALPAPLEQRYFSMREALWGDYDVLHLHWPEYLLRHPRRIGTWAKHACVLLLLVRLRARRTAVVRTLHNVQPHEDGGRVERWLLRGLDRATRRWIRINAATPPRVPATDTILHGHYRDWFAAMPRPSPEPGRLLHFGLIRPYKGVESLISAMERLQDPQVRLRICGRPSDARIRRDVEQACLRDPRISARLDYLDDATLAAEVGLSELVVLPYRQMHNSGTLLLALSLGRPVLAPRSPANAAIADEVGHGWVHLYEGELAPSVLADALARTRAGGRTSLPDLSRREWPAIGLAHLAAYRDALAATGARP</sequence>
<evidence type="ECO:0000313" key="1">
    <source>
        <dbReference type="EMBL" id="MDH5835572.1"/>
    </source>
</evidence>
<dbReference type="Gene3D" id="3.40.50.2000">
    <property type="entry name" value="Glycogen Phosphorylase B"/>
    <property type="match status" value="2"/>
</dbReference>
<dbReference type="Proteomes" id="UP001156873">
    <property type="component" value="Unassembled WGS sequence"/>
</dbReference>
<keyword evidence="1" id="KW-0328">Glycosyltransferase</keyword>
<dbReference type="Pfam" id="PF13692">
    <property type="entry name" value="Glyco_trans_1_4"/>
    <property type="match status" value="1"/>
</dbReference>
<gene>
    <name evidence="1" type="ORF">QFW81_16810</name>
</gene>
<protein>
    <submittedName>
        <fullName evidence="1">Glycosyltransferase</fullName>
        <ecNumber evidence="1">2.4.-.-</ecNumber>
    </submittedName>
</protein>
<accession>A0ABT6JYL8</accession>
<dbReference type="SUPFAM" id="SSF53756">
    <property type="entry name" value="UDP-Glycosyltransferase/glycogen phosphorylase"/>
    <property type="match status" value="1"/>
</dbReference>